<feature type="domain" description="Protein kinase" evidence="2">
    <location>
        <begin position="35"/>
        <end position="338"/>
    </location>
</feature>
<dbReference type="EMBL" id="PKMF04000131">
    <property type="protein sequence ID" value="KAK7848145.1"/>
    <property type="molecule type" value="Genomic_DNA"/>
</dbReference>
<dbReference type="SMART" id="SM00220">
    <property type="entry name" value="S_TKc"/>
    <property type="match status" value="1"/>
</dbReference>
<dbReference type="GO" id="GO:0004672">
    <property type="term" value="F:protein kinase activity"/>
    <property type="evidence" value="ECO:0007669"/>
    <property type="project" value="InterPro"/>
</dbReference>
<dbReference type="Proteomes" id="UP000237347">
    <property type="component" value="Unassembled WGS sequence"/>
</dbReference>
<reference evidence="3 4" key="1">
    <citation type="journal article" date="2018" name="Sci. Data">
        <title>The draft genome sequence of cork oak.</title>
        <authorList>
            <person name="Ramos A.M."/>
            <person name="Usie A."/>
            <person name="Barbosa P."/>
            <person name="Barros P.M."/>
            <person name="Capote T."/>
            <person name="Chaves I."/>
            <person name="Simoes F."/>
            <person name="Abreu I."/>
            <person name="Carrasquinho I."/>
            <person name="Faro C."/>
            <person name="Guimaraes J.B."/>
            <person name="Mendonca D."/>
            <person name="Nobrega F."/>
            <person name="Rodrigues L."/>
            <person name="Saibo N.J.M."/>
            <person name="Varela M.C."/>
            <person name="Egas C."/>
            <person name="Matos J."/>
            <person name="Miguel C.M."/>
            <person name="Oliveira M.M."/>
            <person name="Ricardo C.P."/>
            <person name="Goncalves S."/>
        </authorList>
    </citation>
    <scope>NUCLEOTIDE SEQUENCE [LARGE SCALE GENOMIC DNA]</scope>
    <source>
        <strain evidence="4">cv. HL8</strain>
    </source>
</reference>
<dbReference type="AlphaFoldDB" id="A0AAW0LA26"/>
<dbReference type="GO" id="GO:0005524">
    <property type="term" value="F:ATP binding"/>
    <property type="evidence" value="ECO:0007669"/>
    <property type="project" value="InterPro"/>
</dbReference>
<dbReference type="InterPro" id="IPR001245">
    <property type="entry name" value="Ser-Thr/Tyr_kinase_cat_dom"/>
</dbReference>
<gene>
    <name evidence="3" type="primary">CCR4_10</name>
    <name evidence="3" type="ORF">CFP56_005526</name>
</gene>
<proteinExistence type="predicted"/>
<evidence type="ECO:0000259" key="2">
    <source>
        <dbReference type="PROSITE" id="PS50011"/>
    </source>
</evidence>
<dbReference type="PANTHER" id="PTHR46146:SF4">
    <property type="entry name" value="SERINE_THREONINE-PROTEIN KINASE-LIKE PROTEIN CCR4"/>
    <property type="match status" value="1"/>
</dbReference>
<dbReference type="InterPro" id="IPR008271">
    <property type="entry name" value="Ser/Thr_kinase_AS"/>
</dbReference>
<dbReference type="InterPro" id="IPR000719">
    <property type="entry name" value="Prot_kinase_dom"/>
</dbReference>
<dbReference type="PROSITE" id="PS00108">
    <property type="entry name" value="PROTEIN_KINASE_ST"/>
    <property type="match status" value="1"/>
</dbReference>
<dbReference type="Gene3D" id="1.10.510.10">
    <property type="entry name" value="Transferase(Phosphotransferase) domain 1"/>
    <property type="match status" value="1"/>
</dbReference>
<protein>
    <submittedName>
        <fullName evidence="3">Serine/threonine-protein kinase-like protein ccr4</fullName>
    </submittedName>
</protein>
<sequence>MRKHQVDSEFVANNSDRGSTVMEERSESLVEYSFFPSAMSESSGSFSCIWNGTNPNSPIYIPSIFPANHSDSESNSITAKSQTNRSEPRRTIITTSFRDLTEFRLQMLLEATHNFSEDHKIGTDLSRLNHKNLVRLLGFCEDRNVRVVVYEYMENGTLHDHLHKLQSTPLISWAARIKVALDAAKGIEYLHAYVVPPIVHCDIKSSNILLDATWTAKVSDLGPSFMSYLSILGAGSVDPEYYKLQLLTPKSDVYSFGVVLLEILSGYKVLHRDEHGEPRSIVDFVVPYIAQDEIHKILDPKVPPPTPFELAAVAYVGNLALHCGLDSLEPQPPPGSNS</sequence>
<dbReference type="InterPro" id="IPR011009">
    <property type="entry name" value="Kinase-like_dom_sf"/>
</dbReference>
<evidence type="ECO:0000313" key="4">
    <source>
        <dbReference type="Proteomes" id="UP000237347"/>
    </source>
</evidence>
<organism evidence="3 4">
    <name type="scientific">Quercus suber</name>
    <name type="common">Cork oak</name>
    <dbReference type="NCBI Taxonomy" id="58331"/>
    <lineage>
        <taxon>Eukaryota</taxon>
        <taxon>Viridiplantae</taxon>
        <taxon>Streptophyta</taxon>
        <taxon>Embryophyta</taxon>
        <taxon>Tracheophyta</taxon>
        <taxon>Spermatophyta</taxon>
        <taxon>Magnoliopsida</taxon>
        <taxon>eudicotyledons</taxon>
        <taxon>Gunneridae</taxon>
        <taxon>Pentapetalae</taxon>
        <taxon>rosids</taxon>
        <taxon>fabids</taxon>
        <taxon>Fagales</taxon>
        <taxon>Fagaceae</taxon>
        <taxon>Quercus</taxon>
    </lineage>
</organism>
<feature type="region of interest" description="Disordered" evidence="1">
    <location>
        <begin position="1"/>
        <end position="21"/>
    </location>
</feature>
<keyword evidence="4" id="KW-1185">Reference proteome</keyword>
<evidence type="ECO:0000313" key="3">
    <source>
        <dbReference type="EMBL" id="KAK7848145.1"/>
    </source>
</evidence>
<name>A0AAW0LA26_QUESU</name>
<dbReference type="PROSITE" id="PS50011">
    <property type="entry name" value="PROTEIN_KINASE_DOM"/>
    <property type="match status" value="1"/>
</dbReference>
<dbReference type="Pfam" id="PF07714">
    <property type="entry name" value="PK_Tyr_Ser-Thr"/>
    <property type="match status" value="1"/>
</dbReference>
<accession>A0AAW0LA26</accession>
<comment type="caution">
    <text evidence="3">The sequence shown here is derived from an EMBL/GenBank/DDBJ whole genome shotgun (WGS) entry which is preliminary data.</text>
</comment>
<evidence type="ECO:0000256" key="1">
    <source>
        <dbReference type="SAM" id="MobiDB-lite"/>
    </source>
</evidence>
<dbReference type="PANTHER" id="PTHR46146">
    <property type="entry name" value="SERINE/THREONINE-PROTEIN KINASE-LIKE PROTEIN CCR4"/>
    <property type="match status" value="1"/>
</dbReference>
<dbReference type="SUPFAM" id="SSF56112">
    <property type="entry name" value="Protein kinase-like (PK-like)"/>
    <property type="match status" value="1"/>
</dbReference>